<protein>
    <recommendedName>
        <fullName evidence="3">Histidine kinase</fullName>
    </recommendedName>
</protein>
<dbReference type="OrthoDB" id="714306at2"/>
<organism evidence="1 2">
    <name type="scientific">Sphingobacterium alimentarium</name>
    <dbReference type="NCBI Taxonomy" id="797292"/>
    <lineage>
        <taxon>Bacteria</taxon>
        <taxon>Pseudomonadati</taxon>
        <taxon>Bacteroidota</taxon>
        <taxon>Sphingobacteriia</taxon>
        <taxon>Sphingobacteriales</taxon>
        <taxon>Sphingobacteriaceae</taxon>
        <taxon>Sphingobacterium</taxon>
    </lineage>
</organism>
<gene>
    <name evidence="1" type="ORF">EDC17_104135</name>
</gene>
<dbReference type="SUPFAM" id="SSF55874">
    <property type="entry name" value="ATPase domain of HSP90 chaperone/DNA topoisomerase II/histidine kinase"/>
    <property type="match status" value="1"/>
</dbReference>
<proteinExistence type="predicted"/>
<reference evidence="1 2" key="1">
    <citation type="submission" date="2019-03" db="EMBL/GenBank/DDBJ databases">
        <title>Genomic Encyclopedia of Type Strains, Phase IV (KMG-IV): sequencing the most valuable type-strain genomes for metagenomic binning, comparative biology and taxonomic classification.</title>
        <authorList>
            <person name="Goeker M."/>
        </authorList>
    </citation>
    <scope>NUCLEOTIDE SEQUENCE [LARGE SCALE GENOMIC DNA]</scope>
    <source>
        <strain evidence="1 2">DSM 22362</strain>
    </source>
</reference>
<dbReference type="PANTHER" id="PTHR34220:SF7">
    <property type="entry name" value="SENSOR HISTIDINE KINASE YPDA"/>
    <property type="match status" value="1"/>
</dbReference>
<comment type="caution">
    <text evidence="1">The sequence shown here is derived from an EMBL/GenBank/DDBJ whole genome shotgun (WGS) entry which is preliminary data.</text>
</comment>
<dbReference type="EMBL" id="SMBZ01000041">
    <property type="protein sequence ID" value="TCV09625.1"/>
    <property type="molecule type" value="Genomic_DNA"/>
</dbReference>
<dbReference type="InterPro" id="IPR036890">
    <property type="entry name" value="HATPase_C_sf"/>
</dbReference>
<dbReference type="AlphaFoldDB" id="A0A4R3VQR3"/>
<dbReference type="Proteomes" id="UP000295197">
    <property type="component" value="Unassembled WGS sequence"/>
</dbReference>
<dbReference type="PANTHER" id="PTHR34220">
    <property type="entry name" value="SENSOR HISTIDINE KINASE YPDA"/>
    <property type="match status" value="1"/>
</dbReference>
<keyword evidence="2" id="KW-1185">Reference proteome</keyword>
<evidence type="ECO:0000313" key="1">
    <source>
        <dbReference type="EMBL" id="TCV09625.1"/>
    </source>
</evidence>
<sequence length="196" mass="22828">MVNFISKLFKNDQVIDPERLHLEAEGSVHRVIYDKYLLQTALQQDGLGVVEKYLGQALAIDYTKIYDLNEEMLLLQDYIASYKALFPQDFYIKFDIQKKDAQEIKIYPFILFPLVQNAIVHGYNSMEKYPIRIRIQVIGGEIKLEVSNRVNHYLTNQGENEIINYYKSRLGLLYSNDHDLIINSNSNIFKSTLILG</sequence>
<accession>A0A4R3VQR3</accession>
<dbReference type="InterPro" id="IPR050640">
    <property type="entry name" value="Bact_2-comp_sensor_kinase"/>
</dbReference>
<dbReference type="RefSeq" id="WP_132778528.1">
    <property type="nucleotide sequence ID" value="NZ_SMBZ01000041.1"/>
</dbReference>
<evidence type="ECO:0000313" key="2">
    <source>
        <dbReference type="Proteomes" id="UP000295197"/>
    </source>
</evidence>
<evidence type="ECO:0008006" key="3">
    <source>
        <dbReference type="Google" id="ProtNLM"/>
    </source>
</evidence>
<name>A0A4R3VQR3_9SPHI</name>